<evidence type="ECO:0000313" key="5">
    <source>
        <dbReference type="Proteomes" id="UP000198618"/>
    </source>
</evidence>
<dbReference type="Proteomes" id="UP000198618">
    <property type="component" value="Unassembled WGS sequence"/>
</dbReference>
<organism evidence="4 5">
    <name type="scientific">Oceanobacillus limi</name>
    <dbReference type="NCBI Taxonomy" id="930131"/>
    <lineage>
        <taxon>Bacteria</taxon>
        <taxon>Bacillati</taxon>
        <taxon>Bacillota</taxon>
        <taxon>Bacilli</taxon>
        <taxon>Bacillales</taxon>
        <taxon>Bacillaceae</taxon>
        <taxon>Oceanobacillus</taxon>
    </lineage>
</organism>
<accession>A0A1I0A4G3</accession>
<dbReference type="InterPro" id="IPR001119">
    <property type="entry name" value="SLH_dom"/>
</dbReference>
<gene>
    <name evidence="4" type="ORF">SAMN05216389_10333</name>
</gene>
<evidence type="ECO:0000256" key="2">
    <source>
        <dbReference type="SAM" id="SignalP"/>
    </source>
</evidence>
<name>A0A1I0A4G3_9BACI</name>
<dbReference type="RefSeq" id="WP_090867274.1">
    <property type="nucleotide sequence ID" value="NZ_FOHE01000003.1"/>
</dbReference>
<reference evidence="4 5" key="1">
    <citation type="submission" date="2016-10" db="EMBL/GenBank/DDBJ databases">
        <authorList>
            <person name="de Groot N.N."/>
        </authorList>
    </citation>
    <scope>NUCLEOTIDE SEQUENCE [LARGE SCALE GENOMIC DNA]</scope>
    <source>
        <strain evidence="4 5">IBRC-M 10780</strain>
    </source>
</reference>
<dbReference type="Pfam" id="PF13205">
    <property type="entry name" value="Big_5"/>
    <property type="match status" value="1"/>
</dbReference>
<dbReference type="InterPro" id="IPR014755">
    <property type="entry name" value="Cu-Rt/internalin_Ig-like"/>
</dbReference>
<feature type="chain" id="PRO_5039597677" evidence="2">
    <location>
        <begin position="23"/>
        <end position="891"/>
    </location>
</feature>
<feature type="signal peptide" evidence="2">
    <location>
        <begin position="1"/>
        <end position="22"/>
    </location>
</feature>
<evidence type="ECO:0000259" key="3">
    <source>
        <dbReference type="PROSITE" id="PS51272"/>
    </source>
</evidence>
<evidence type="ECO:0000313" key="4">
    <source>
        <dbReference type="EMBL" id="SES88082.1"/>
    </source>
</evidence>
<dbReference type="OrthoDB" id="2353502at2"/>
<feature type="domain" description="SLH" evidence="3">
    <location>
        <begin position="161"/>
        <end position="219"/>
    </location>
</feature>
<dbReference type="AlphaFoldDB" id="A0A1I0A4G3"/>
<dbReference type="Gene3D" id="2.60.40.1220">
    <property type="match status" value="1"/>
</dbReference>
<sequence>MANNKTFRKAAISTMAASTVVAAVAPAVSADSASGFSDVTKEGIPSHYDAIMNLSAQNVITGYEDDTFRPWESIYRAQVAAMLSRAKGLKAPSDLESSLDVYTDVNVDSDNAAEIAAVTEAGYFQGNSGVFSSWTEINREQMATVLVRAFDLDSYDLEDVAVNLDNVSPSHQANVQILANAGITTETEDFNPTGDVTRASFATFLDRAQKFVAEQEAAAPEVKSVSAINAEEIQVTFSKNVDIATASNAANYELEINGADETGNIEDISVSGNTATIRLDGVVFSSGDKFVLQVKDSVKGVNGEQVERFTTNEVPFDVTSAPAVVSSGFNGADLVLEFDRPVDTTTTLIKLDGVALGSSSLAAVDDTAAGNYKYTVSGLTADEQTKAGEAGDHEVVIFDLADTKGTVANVASVVTSTYNLSADQQAPEVVSVESLNANKFFIELSEAATATDASFIVEKGNHTFTVGGDNSQLSTDVSAGAGDENNKVYYEQGTYLGKPGYYVTITEPASGELNPLYKDGETSVSLNVTFENYKDSADYVGSKYEGTVTLSKDSNKPAIETTAISGSNLVIDFDGALSGAPALSDVVVRDKDGVIITPTGITLNGSDVVEITLGSVADEPYTVEFAEGKVQYEVVKNDVSAYNLNANKNDVLTATVQSTSNNFFKYVEFVTNGTTPSINTDNEITVDYGVEMDNSALSVSNYQLDGKALPAGTEVDFVGDKTTVQITLPEGSFETSTDYKFTIDSSVTTKDGVRVVGDLQTKKAYETVLGLTDNVAPTVAGGQYLVANDTDTTTTDLIVKFSEVITTPDSDDFKVTVQGSTQTVASISDTDTSDEYVVITLSDAVNVGQSATVEVVPEGDDNAVLSVEDADGNKATGSVTVSTKTKDNQGN</sequence>
<keyword evidence="1 2" id="KW-0732">Signal</keyword>
<evidence type="ECO:0000256" key="1">
    <source>
        <dbReference type="ARBA" id="ARBA00022729"/>
    </source>
</evidence>
<protein>
    <submittedName>
        <fullName evidence="4">S-layer homology domain-containing protein</fullName>
    </submittedName>
</protein>
<dbReference type="EMBL" id="FOHE01000003">
    <property type="protein sequence ID" value="SES88082.1"/>
    <property type="molecule type" value="Genomic_DNA"/>
</dbReference>
<dbReference type="Pfam" id="PF00395">
    <property type="entry name" value="SLH"/>
    <property type="match status" value="1"/>
</dbReference>
<keyword evidence="5" id="KW-1185">Reference proteome</keyword>
<dbReference type="InterPro" id="IPR032812">
    <property type="entry name" value="SbsA_Ig"/>
</dbReference>
<feature type="domain" description="SLH" evidence="3">
    <location>
        <begin position="33"/>
        <end position="97"/>
    </location>
</feature>
<dbReference type="PROSITE" id="PS51272">
    <property type="entry name" value="SLH"/>
    <property type="match status" value="3"/>
</dbReference>
<feature type="domain" description="SLH" evidence="3">
    <location>
        <begin position="98"/>
        <end position="160"/>
    </location>
</feature>
<proteinExistence type="predicted"/>
<dbReference type="STRING" id="930131.SAMN05216389_10333"/>